<dbReference type="Pfam" id="PF01724">
    <property type="entry name" value="DUF29"/>
    <property type="match status" value="1"/>
</dbReference>
<keyword evidence="2" id="KW-1185">Reference proteome</keyword>
<dbReference type="Proteomes" id="UP001209854">
    <property type="component" value="Unassembled WGS sequence"/>
</dbReference>
<protein>
    <submittedName>
        <fullName evidence="1">DUF29 domain-containing protein</fullName>
    </submittedName>
</protein>
<gene>
    <name evidence="1" type="ORF">NX722_25100</name>
</gene>
<comment type="caution">
    <text evidence="1">The sequence shown here is derived from an EMBL/GenBank/DDBJ whole genome shotgun (WGS) entry which is preliminary data.</text>
</comment>
<evidence type="ECO:0000313" key="1">
    <source>
        <dbReference type="EMBL" id="MCW7555845.1"/>
    </source>
</evidence>
<reference evidence="1 2" key="1">
    <citation type="submission" date="2022-10" db="EMBL/GenBank/DDBJ databases">
        <title>High-quality genome sequences of two octocoral-associated bacteria, Endozoicomonas euniceicola EF212 and Endozoicomonas gorgoniicola PS125.</title>
        <authorList>
            <person name="Chiou Y.-J."/>
            <person name="Chen Y.-H."/>
        </authorList>
    </citation>
    <scope>NUCLEOTIDE SEQUENCE [LARGE SCALE GENOMIC DNA]</scope>
    <source>
        <strain evidence="1 2">PS125</strain>
    </source>
</reference>
<proteinExistence type="predicted"/>
<sequence length="163" mass="19728">MDNEHKTLYESDFYHWKEQQKKHLLNRDFDRLDIEHLIEEVDDMGSELDTLESRLTTLLLHLLKYEYQVRVLNPNLPEPYNCRDWLATIDRTRLAIRKLIKKRPHLQSLLESAFQEAYPDGKLLAIKEMNRYVLKYQMLDHTSFPETCPWTTDQVMEDNWLPH</sequence>
<dbReference type="PANTHER" id="PTHR34235">
    <property type="entry name" value="SLR1203 PROTEIN-RELATED"/>
    <property type="match status" value="1"/>
</dbReference>
<name>A0ABT3N2J1_9GAMM</name>
<dbReference type="InterPro" id="IPR002636">
    <property type="entry name" value="DUF29"/>
</dbReference>
<dbReference type="Gene3D" id="1.20.1220.20">
    <property type="entry name" value="Uncharcterised protein PF01724"/>
    <property type="match status" value="1"/>
</dbReference>
<accession>A0ABT3N2J1</accession>
<evidence type="ECO:0000313" key="2">
    <source>
        <dbReference type="Proteomes" id="UP001209854"/>
    </source>
</evidence>
<dbReference type="RefSeq" id="WP_262565584.1">
    <property type="nucleotide sequence ID" value="NZ_JAPFCC010000001.1"/>
</dbReference>
<dbReference type="EMBL" id="JAPFCC010000001">
    <property type="protein sequence ID" value="MCW7555845.1"/>
    <property type="molecule type" value="Genomic_DNA"/>
</dbReference>
<organism evidence="1 2">
    <name type="scientific">Endozoicomonas gorgoniicola</name>
    <dbReference type="NCBI Taxonomy" id="1234144"/>
    <lineage>
        <taxon>Bacteria</taxon>
        <taxon>Pseudomonadati</taxon>
        <taxon>Pseudomonadota</taxon>
        <taxon>Gammaproteobacteria</taxon>
        <taxon>Oceanospirillales</taxon>
        <taxon>Endozoicomonadaceae</taxon>
        <taxon>Endozoicomonas</taxon>
    </lineage>
</organism>